<protein>
    <recommendedName>
        <fullName evidence="2">Lysozyme inhibitor LprI-like N-terminal domain-containing protein</fullName>
    </recommendedName>
</protein>
<evidence type="ECO:0000313" key="3">
    <source>
        <dbReference type="EMBL" id="SFH81130.1"/>
    </source>
</evidence>
<feature type="chain" id="PRO_5010176631" description="Lysozyme inhibitor LprI-like N-terminal domain-containing protein" evidence="1">
    <location>
        <begin position="22"/>
        <end position="161"/>
    </location>
</feature>
<evidence type="ECO:0000259" key="2">
    <source>
        <dbReference type="Pfam" id="PF07007"/>
    </source>
</evidence>
<evidence type="ECO:0000313" key="4">
    <source>
        <dbReference type="Proteomes" id="UP000183635"/>
    </source>
</evidence>
<dbReference type="AlphaFoldDB" id="A0A1I3D2Z9"/>
<dbReference type="RefSeq" id="WP_074969777.1">
    <property type="nucleotide sequence ID" value="NZ_CBCRYP010000018.1"/>
</dbReference>
<feature type="domain" description="Lysozyme inhibitor LprI-like N-terminal" evidence="2">
    <location>
        <begin position="74"/>
        <end position="152"/>
    </location>
</feature>
<evidence type="ECO:0000256" key="1">
    <source>
        <dbReference type="SAM" id="SignalP"/>
    </source>
</evidence>
<name>A0A1I3D2Z9_9RHOB</name>
<proteinExistence type="predicted"/>
<organism evidence="3 4">
    <name type="scientific">Paracoccus aminovorans</name>
    <dbReference type="NCBI Taxonomy" id="34004"/>
    <lineage>
        <taxon>Bacteria</taxon>
        <taxon>Pseudomonadati</taxon>
        <taxon>Pseudomonadota</taxon>
        <taxon>Alphaproteobacteria</taxon>
        <taxon>Rhodobacterales</taxon>
        <taxon>Paracoccaceae</taxon>
        <taxon>Paracoccus</taxon>
    </lineage>
</organism>
<dbReference type="EMBL" id="FOPU01000035">
    <property type="protein sequence ID" value="SFH81130.1"/>
    <property type="molecule type" value="Genomic_DNA"/>
</dbReference>
<accession>A0A1I3D2Z9</accession>
<dbReference type="STRING" id="34004.SAMN04488021_13542"/>
<feature type="signal peptide" evidence="1">
    <location>
        <begin position="1"/>
        <end position="21"/>
    </location>
</feature>
<dbReference type="InterPro" id="IPR009739">
    <property type="entry name" value="LprI-like_N"/>
</dbReference>
<gene>
    <name evidence="3" type="ORF">SAMN04488021_13542</name>
</gene>
<dbReference type="Gene3D" id="1.20.1270.180">
    <property type="match status" value="1"/>
</dbReference>
<keyword evidence="1" id="KW-0732">Signal</keyword>
<keyword evidence="4" id="KW-1185">Reference proteome</keyword>
<dbReference type="OrthoDB" id="7340239at2"/>
<sequence length="161" mass="16861">MKRLSPAAFALAALVGAPCFAGDASGFDPAAIDQCLAEASTPGARADCAGTGIQACLDYAQEKYTGDDPDFPQANCLDASHQAWEAKLTSVYETALKAQAGPEAQEALRRTERSWIDFRDALCRHAGAAAGEGKAELARARCIRDETARQAALLLSLEGGT</sequence>
<reference evidence="3 4" key="1">
    <citation type="submission" date="2016-10" db="EMBL/GenBank/DDBJ databases">
        <authorList>
            <person name="de Groot N.N."/>
        </authorList>
    </citation>
    <scope>NUCLEOTIDE SEQUENCE [LARGE SCALE GENOMIC DNA]</scope>
    <source>
        <strain evidence="3 4">DSM 8537</strain>
    </source>
</reference>
<dbReference type="Pfam" id="PF07007">
    <property type="entry name" value="LprI"/>
    <property type="match status" value="1"/>
</dbReference>
<dbReference type="Proteomes" id="UP000183635">
    <property type="component" value="Unassembled WGS sequence"/>
</dbReference>